<protein>
    <recommendedName>
        <fullName evidence="4">Reverse transcriptase</fullName>
    </recommendedName>
</protein>
<dbReference type="Proteomes" id="UP001562425">
    <property type="component" value="Unassembled WGS sequence"/>
</dbReference>
<feature type="non-terminal residue" evidence="2">
    <location>
        <position position="877"/>
    </location>
</feature>
<dbReference type="Gene3D" id="3.30.40.10">
    <property type="entry name" value="Zinc/RING finger domain, C3HC4 (zinc finger)"/>
    <property type="match status" value="1"/>
</dbReference>
<dbReference type="EMBL" id="JBEHCU010011786">
    <property type="protein sequence ID" value="KAL1376300.1"/>
    <property type="molecule type" value="Genomic_DNA"/>
</dbReference>
<reference evidence="2 3" key="1">
    <citation type="submission" date="2024-05" db="EMBL/GenBank/DDBJ databases">
        <title>Culex pipiens pipiens assembly and annotation.</title>
        <authorList>
            <person name="Alout H."/>
            <person name="Durand T."/>
        </authorList>
    </citation>
    <scope>NUCLEOTIDE SEQUENCE [LARGE SCALE GENOMIC DNA]</scope>
    <source>
        <strain evidence="2">HA-2024</strain>
        <tissue evidence="2">Whole body</tissue>
    </source>
</reference>
<dbReference type="PANTHER" id="PTHR33395">
    <property type="entry name" value="TRANSCRIPTASE, PUTATIVE-RELATED-RELATED"/>
    <property type="match status" value="1"/>
</dbReference>
<feature type="region of interest" description="Disordered" evidence="1">
    <location>
        <begin position="144"/>
        <end position="190"/>
    </location>
</feature>
<feature type="compositionally biased region" description="Pro residues" evidence="1">
    <location>
        <begin position="167"/>
        <end position="177"/>
    </location>
</feature>
<evidence type="ECO:0000256" key="1">
    <source>
        <dbReference type="SAM" id="MobiDB-lite"/>
    </source>
</evidence>
<name>A0ABD1CIR2_CULPP</name>
<dbReference type="AlphaFoldDB" id="A0ABD1CIR2"/>
<proteinExistence type="predicted"/>
<sequence length="877" mass="98312">MTGPSNFLDGGHMHVQLVQLPGKKASTCRILESSNVPSTEDSAVPCQGFCNAVFHLNCSGAKTELLKEIAAHRQIFWLCRSCTTLMTDLRHRRSVQCAFEAGQELSLSHHNRIVEQLKSEILSELKSELSSNFAKLIASNSLTPRSAGQGAGGSRGTGSRRLFDNNPAPPPVPNPLPPKDDVGKHGGLADGVLKDDADGNGIAASVEDRFWLYLSRVSRRVNEEQITKLAVDRLGVNDIKVKMLVAKASNIDVYQLHTGAVQQILGMAGVRDLVLVVGDYNLPALTWFFDDDTHSFLPINASAEQEVLLLESMLSCGLLQINNLASAHGNLLDLAFVSDATAAELIDPPCPLLKPDAHHKPILLKLDYDHGGNDDLDDADEIFDFNQCDYALLNERISAVDWDTLLDTSSVDESTANFYERLNSILHEVVPKKIRRMSHRYKLPWWNDELRTLRNRLRKATSRYMESKTAWDKVTVQNIEDEYNALNQESFRSYINNTQRSLKSDPSKFWSYVNSRKNANRTPTDVSYRDLNSTSPAIAANFFADFFKSVHSSDAIPPRDHEFEYVPTHHLPLPLPVLNDEETLKALSGVDGAKGPGPDGIPPSLIKACALTVPVKRIFNDSLRKGVYPAMWKVASITPIHKSGSTKKVENYRPISILNCLAKVLEKIVYDRLYAVNNVDCCSLQMDVNALLHWCESNGMKVHVKKCKVISFSRSRNPLRFDYTMGDGCPLDRVNSIRDLGVTVDRKMKFNEHIALTTGKAFAMLGFLKRNTAHFDDPFALKVLYASLVRSVLEYAAVVWAPYHVTLAARIERVQRAFVRFALRKLPWNNPLILPSYEGRCLLFRLQSLAERRTLMQRLFVFDLLRGNIDCRSIRNN</sequence>
<evidence type="ECO:0000313" key="2">
    <source>
        <dbReference type="EMBL" id="KAL1376300.1"/>
    </source>
</evidence>
<evidence type="ECO:0000313" key="3">
    <source>
        <dbReference type="Proteomes" id="UP001562425"/>
    </source>
</evidence>
<gene>
    <name evidence="2" type="ORF">pipiens_016972</name>
</gene>
<dbReference type="PANTHER" id="PTHR33395:SF22">
    <property type="entry name" value="REVERSE TRANSCRIPTASE DOMAIN-CONTAINING PROTEIN"/>
    <property type="match status" value="1"/>
</dbReference>
<comment type="caution">
    <text evidence="2">The sequence shown here is derived from an EMBL/GenBank/DDBJ whole genome shotgun (WGS) entry which is preliminary data.</text>
</comment>
<evidence type="ECO:0008006" key="4">
    <source>
        <dbReference type="Google" id="ProtNLM"/>
    </source>
</evidence>
<keyword evidence="3" id="KW-1185">Reference proteome</keyword>
<dbReference type="InterPro" id="IPR013083">
    <property type="entry name" value="Znf_RING/FYVE/PHD"/>
</dbReference>
<accession>A0ABD1CIR2</accession>
<organism evidence="2 3">
    <name type="scientific">Culex pipiens pipiens</name>
    <name type="common">Northern house mosquito</name>
    <dbReference type="NCBI Taxonomy" id="38569"/>
    <lineage>
        <taxon>Eukaryota</taxon>
        <taxon>Metazoa</taxon>
        <taxon>Ecdysozoa</taxon>
        <taxon>Arthropoda</taxon>
        <taxon>Hexapoda</taxon>
        <taxon>Insecta</taxon>
        <taxon>Pterygota</taxon>
        <taxon>Neoptera</taxon>
        <taxon>Endopterygota</taxon>
        <taxon>Diptera</taxon>
        <taxon>Nematocera</taxon>
        <taxon>Culicoidea</taxon>
        <taxon>Culicidae</taxon>
        <taxon>Culicinae</taxon>
        <taxon>Culicini</taxon>
        <taxon>Culex</taxon>
        <taxon>Culex</taxon>
    </lineage>
</organism>